<protein>
    <submittedName>
        <fullName evidence="1">AimR family lysis-lysogeny pheromone receptor</fullName>
    </submittedName>
</protein>
<sequence length="383" mass="45060">MLKQLLKNQIEIEKGLANKLITISGLKSKSSLYKFINEKDREFDNIEGLLAIVHHLFPDQEFEIMDRYFREVNPNGKTARISLEYASVNRLNDLKQFMIDKLKESKNAESREWAKVYELDQQAMKGEMSPNEANILFDELVLKTQEMKVLSKVFMIYNYYDMKMVDRCEQVAVLIEDGINDIQKYPFLRKSLKCRIGLINMYIGSREEAIKNGNIVIENAVSELTKAVAFQSLGILFISESYDKAHSYLLKAYEVYLKYNSDNLGATKQTISFLQNYWHKEPDFLDFESENVSDQHEIAFYFIQKKEHEKALDILNKVDLNSQPHFIKGFHYFYHGLISQRREDFFQSVIEFKYANQKMYCHFPLLELKKLGEDELTLKVLEI</sequence>
<proteinExistence type="predicted"/>
<gene>
    <name evidence="1" type="ORF">N7Z68_21515</name>
</gene>
<comment type="caution">
    <text evidence="1">The sequence shown here is derived from an EMBL/GenBank/DDBJ whole genome shotgun (WGS) entry which is preliminary data.</text>
</comment>
<keyword evidence="1" id="KW-0675">Receptor</keyword>
<reference evidence="1" key="1">
    <citation type="submission" date="2024-05" db="EMBL/GenBank/DDBJ databases">
        <title>Alkalihalobacillus sp. strain MEB203 novel alkaliphilic bacterium from Lonar Lake, India.</title>
        <authorList>
            <person name="Joshi A."/>
            <person name="Thite S."/>
            <person name="Mengade P."/>
        </authorList>
    </citation>
    <scope>NUCLEOTIDE SEQUENCE</scope>
    <source>
        <strain evidence="1">MEB 203</strain>
    </source>
</reference>
<dbReference type="Proteomes" id="UP001148125">
    <property type="component" value="Unassembled WGS sequence"/>
</dbReference>
<dbReference type="NCBIfam" id="NF038310">
    <property type="entry name" value="lysogeny_AimR"/>
    <property type="match status" value="1"/>
</dbReference>
<evidence type="ECO:0000313" key="2">
    <source>
        <dbReference type="Proteomes" id="UP001148125"/>
    </source>
</evidence>
<dbReference type="EMBL" id="JAOTPO010000023">
    <property type="protein sequence ID" value="MDE5415933.1"/>
    <property type="molecule type" value="Genomic_DNA"/>
</dbReference>
<evidence type="ECO:0000313" key="1">
    <source>
        <dbReference type="EMBL" id="MDE5415933.1"/>
    </source>
</evidence>
<dbReference type="RefSeq" id="WP_275120522.1">
    <property type="nucleotide sequence ID" value="NZ_JAOTPO010000023.1"/>
</dbReference>
<name>A0ABT5VN73_9BACI</name>
<dbReference type="InterPro" id="IPR047705">
    <property type="entry name" value="AimR-like"/>
</dbReference>
<dbReference type="Pfam" id="PF22871">
    <property type="entry name" value="AimR"/>
    <property type="match status" value="1"/>
</dbReference>
<accession>A0ABT5VN73</accession>
<keyword evidence="2" id="KW-1185">Reference proteome</keyword>
<organism evidence="1 2">
    <name type="scientific">Alkalihalobacterium chitinilyticum</name>
    <dbReference type="NCBI Taxonomy" id="2980103"/>
    <lineage>
        <taxon>Bacteria</taxon>
        <taxon>Bacillati</taxon>
        <taxon>Bacillota</taxon>
        <taxon>Bacilli</taxon>
        <taxon>Bacillales</taxon>
        <taxon>Bacillaceae</taxon>
        <taxon>Alkalihalobacterium</taxon>
    </lineage>
</organism>